<dbReference type="Proteomes" id="UP000443014">
    <property type="component" value="Unassembled WGS sequence"/>
</dbReference>
<dbReference type="RefSeq" id="WP_156866464.1">
    <property type="nucleotide sequence ID" value="NZ_JAOEGE010000001.1"/>
</dbReference>
<sequence>MINCSLVKYVLACVFLFLLVPLKSYAVGCDYYTHSNLKITSVEVDHYNDRLWVYAVDAKDLHMVFLVNLDNYIKDKMIMSVVNSALLFGYKVDTCSYPYSGYRALYSVELKVK</sequence>
<dbReference type="EMBL" id="WNKC01000007">
    <property type="protein sequence ID" value="MVF06050.1"/>
    <property type="molecule type" value="Genomic_DNA"/>
</dbReference>
<comment type="caution">
    <text evidence="1">The sequence shown here is derived from an EMBL/GenBank/DDBJ whole genome shotgun (WGS) entry which is preliminary data.</text>
</comment>
<accession>A0ABD6HUM7</accession>
<dbReference type="AlphaFoldDB" id="A0ABD6HUM7"/>
<gene>
    <name evidence="1" type="ORF">GMA22_22695</name>
</gene>
<name>A0ABD6HUM7_SERMA</name>
<proteinExistence type="predicted"/>
<reference evidence="1 2" key="1">
    <citation type="submission" date="2019-11" db="EMBL/GenBank/DDBJ databases">
        <title>Whole genome sequence of a plant growth promoting strain Serratia marcescens BTL07 isolated from the rhizoplane of Chili (Capsicum annuum).</title>
        <authorList>
            <person name="Dutta S."/>
            <person name="Khatun A."/>
            <person name="Gupta D.R."/>
            <person name="Surovy M.Z."/>
            <person name="Rahman M.M."/>
            <person name="Mahmud N.U."/>
            <person name="Emes R."/>
            <person name="Warry A."/>
            <person name="West H."/>
            <person name="Clarke M.L."/>
            <person name="Islam M.T."/>
        </authorList>
    </citation>
    <scope>NUCLEOTIDE SEQUENCE [LARGE SCALE GENOMIC DNA]</scope>
    <source>
        <strain evidence="1 2">BTL07</strain>
    </source>
</reference>
<protein>
    <submittedName>
        <fullName evidence="1">Uncharacterized protein</fullName>
    </submittedName>
</protein>
<evidence type="ECO:0000313" key="2">
    <source>
        <dbReference type="Proteomes" id="UP000443014"/>
    </source>
</evidence>
<evidence type="ECO:0000313" key="1">
    <source>
        <dbReference type="EMBL" id="MVF06050.1"/>
    </source>
</evidence>
<organism evidence="1 2">
    <name type="scientific">Serratia marcescens</name>
    <dbReference type="NCBI Taxonomy" id="615"/>
    <lineage>
        <taxon>Bacteria</taxon>
        <taxon>Pseudomonadati</taxon>
        <taxon>Pseudomonadota</taxon>
        <taxon>Gammaproteobacteria</taxon>
        <taxon>Enterobacterales</taxon>
        <taxon>Yersiniaceae</taxon>
        <taxon>Serratia</taxon>
    </lineage>
</organism>